<sequence length="140" mass="16002">MSNNLMQRFSSDDIFDFMNQAMHPWADQRLLPKSIKTDVIEKDDRFTVIAELAGVNKDDINIDYKNDQLLISAKRDEFKDHTDHDGNILQSERTYGSVSRAYYLPGVDSSKITAKFADGELRVELPKQATEQSSTNIKID</sequence>
<reference evidence="4 7" key="1">
    <citation type="submission" date="2018-02" db="EMBL/GenBank/DDBJ databases">
        <authorList>
            <person name="Rodrigo-Torres L."/>
            <person name="Arahal R. D."/>
            <person name="Lucena T."/>
        </authorList>
    </citation>
    <scope>NUCLEOTIDE SEQUENCE [LARGE SCALE GENOMIC DNA]</scope>
    <source>
        <strain evidence="4 7">CECT 8486</strain>
    </source>
</reference>
<dbReference type="Proteomes" id="UP000237923">
    <property type="component" value="Unassembled WGS sequence"/>
</dbReference>
<dbReference type="AlphaFoldDB" id="A0A2N9K9V4"/>
<organism evidence="5 6">
    <name type="scientific">Leuconostoc suionicum</name>
    <dbReference type="NCBI Taxonomy" id="1511761"/>
    <lineage>
        <taxon>Bacteria</taxon>
        <taxon>Bacillati</taxon>
        <taxon>Bacillota</taxon>
        <taxon>Bacilli</taxon>
        <taxon>Lactobacillales</taxon>
        <taxon>Lactobacillaceae</taxon>
        <taxon>Leuconostoc</taxon>
    </lineage>
</organism>
<dbReference type="SUPFAM" id="SSF49764">
    <property type="entry name" value="HSP20-like chaperones"/>
    <property type="match status" value="1"/>
</dbReference>
<dbReference type="Proteomes" id="UP000239237">
    <property type="component" value="Unassembled WGS sequence"/>
</dbReference>
<evidence type="ECO:0000313" key="5">
    <source>
        <dbReference type="EMBL" id="SPE06807.1"/>
    </source>
</evidence>
<evidence type="ECO:0000313" key="4">
    <source>
        <dbReference type="EMBL" id="SPD91582.1"/>
    </source>
</evidence>
<reference evidence="5 6" key="2">
    <citation type="submission" date="2018-02" db="EMBL/GenBank/DDBJ databases">
        <authorList>
            <person name="Cohen D.B."/>
            <person name="Kent A.D."/>
        </authorList>
    </citation>
    <scope>NUCLEOTIDE SEQUENCE [LARGE SCALE GENOMIC DNA]</scope>
    <source>
        <strain evidence="5 6">CECT 9216</strain>
    </source>
</reference>
<keyword evidence="5" id="KW-0346">Stress response</keyword>
<dbReference type="InterPro" id="IPR002068">
    <property type="entry name" value="A-crystallin/Hsp20_dom"/>
</dbReference>
<accession>A0A2N9K9V4</accession>
<evidence type="ECO:0000259" key="3">
    <source>
        <dbReference type="PROSITE" id="PS01031"/>
    </source>
</evidence>
<comment type="similarity">
    <text evidence="1 2">Belongs to the small heat shock protein (HSP20) family.</text>
</comment>
<feature type="domain" description="SHSP" evidence="3">
    <location>
        <begin position="28"/>
        <end position="140"/>
    </location>
</feature>
<dbReference type="EMBL" id="OKQR01000001">
    <property type="protein sequence ID" value="SPD91582.1"/>
    <property type="molecule type" value="Genomic_DNA"/>
</dbReference>
<gene>
    <name evidence="4" type="ORF">LES8486_00564</name>
    <name evidence="5" type="ORF">LES9216_00711</name>
</gene>
<dbReference type="PANTHER" id="PTHR11527">
    <property type="entry name" value="HEAT-SHOCK PROTEIN 20 FAMILY MEMBER"/>
    <property type="match status" value="1"/>
</dbReference>
<evidence type="ECO:0000256" key="1">
    <source>
        <dbReference type="PROSITE-ProRule" id="PRU00285"/>
    </source>
</evidence>
<dbReference type="GeneID" id="99674072"/>
<dbReference type="Pfam" id="PF00011">
    <property type="entry name" value="HSP20"/>
    <property type="match status" value="1"/>
</dbReference>
<evidence type="ECO:0000256" key="2">
    <source>
        <dbReference type="RuleBase" id="RU003616"/>
    </source>
</evidence>
<dbReference type="Gene3D" id="2.60.40.790">
    <property type="match status" value="1"/>
</dbReference>
<dbReference type="PROSITE" id="PS01031">
    <property type="entry name" value="SHSP"/>
    <property type="match status" value="1"/>
</dbReference>
<dbReference type="RefSeq" id="WP_072613578.1">
    <property type="nucleotide sequence ID" value="NZ_AP017935.1"/>
</dbReference>
<evidence type="ECO:0000313" key="7">
    <source>
        <dbReference type="Proteomes" id="UP000239237"/>
    </source>
</evidence>
<evidence type="ECO:0000313" key="6">
    <source>
        <dbReference type="Proteomes" id="UP000237923"/>
    </source>
</evidence>
<protein>
    <submittedName>
        <fullName evidence="5">18 kDa heat shock protein</fullName>
    </submittedName>
</protein>
<keyword evidence="7" id="KW-1185">Reference proteome</keyword>
<dbReference type="CDD" id="cd06471">
    <property type="entry name" value="ACD_LpsHSP_like"/>
    <property type="match status" value="1"/>
</dbReference>
<dbReference type="InterPro" id="IPR031107">
    <property type="entry name" value="Small_HSP"/>
</dbReference>
<dbReference type="InterPro" id="IPR008978">
    <property type="entry name" value="HSP20-like_chaperone"/>
</dbReference>
<proteinExistence type="inferred from homology"/>
<name>A0A2N9K9V4_9LACO</name>
<dbReference type="KEGG" id="lsu:A6B45_04645"/>
<dbReference type="EMBL" id="OKQU01000001">
    <property type="protein sequence ID" value="SPE06807.1"/>
    <property type="molecule type" value="Genomic_DNA"/>
</dbReference>